<evidence type="ECO:0000313" key="11">
    <source>
        <dbReference type="EMBL" id="CEK09397.1"/>
    </source>
</evidence>
<dbReference type="STRING" id="449.LHA_0286"/>
<evidence type="ECO:0000256" key="7">
    <source>
        <dbReference type="PIRNR" id="PIRNR001488"/>
    </source>
</evidence>
<evidence type="ECO:0000313" key="12">
    <source>
        <dbReference type="Proteomes" id="UP000032803"/>
    </source>
</evidence>
<keyword evidence="12" id="KW-1185">Reference proteome</keyword>
<dbReference type="AlphaFoldDB" id="A0A0A8UQL7"/>
<dbReference type="InterPro" id="IPR001853">
    <property type="entry name" value="DSBA-like_thioredoxin_dom"/>
</dbReference>
<evidence type="ECO:0000256" key="4">
    <source>
        <dbReference type="ARBA" id="ARBA00022764"/>
    </source>
</evidence>
<protein>
    <recommendedName>
        <fullName evidence="7">Thiol:disulfide interchange protein</fullName>
    </recommendedName>
</protein>
<dbReference type="CDD" id="cd03019">
    <property type="entry name" value="DsbA_DsbA"/>
    <property type="match status" value="1"/>
</dbReference>
<dbReference type="PROSITE" id="PS00194">
    <property type="entry name" value="THIOREDOXIN_1"/>
    <property type="match status" value="1"/>
</dbReference>
<evidence type="ECO:0000256" key="6">
    <source>
        <dbReference type="ARBA" id="ARBA00023284"/>
    </source>
</evidence>
<dbReference type="InterPro" id="IPR036249">
    <property type="entry name" value="Thioredoxin-like_sf"/>
</dbReference>
<keyword evidence="4 7" id="KW-0574">Periplasm</keyword>
<dbReference type="GO" id="GO:0015036">
    <property type="term" value="F:disulfide oxidoreductase activity"/>
    <property type="evidence" value="ECO:0007669"/>
    <property type="project" value="UniProtKB-ARBA"/>
</dbReference>
<dbReference type="SUPFAM" id="SSF52833">
    <property type="entry name" value="Thioredoxin-like"/>
    <property type="match status" value="1"/>
</dbReference>
<keyword evidence="6" id="KW-0676">Redox-active center</keyword>
<name>A0A0A8UQL7_LEGHA</name>
<evidence type="ECO:0000259" key="10">
    <source>
        <dbReference type="PROSITE" id="PS51352"/>
    </source>
</evidence>
<dbReference type="PANTHER" id="PTHR35891:SF2">
    <property type="entry name" value="THIOL:DISULFIDE INTERCHANGE PROTEIN DSBA"/>
    <property type="match status" value="1"/>
</dbReference>
<dbReference type="InterPro" id="IPR017937">
    <property type="entry name" value="Thioredoxin_CS"/>
</dbReference>
<dbReference type="PANTHER" id="PTHR35891">
    <property type="entry name" value="THIOL:DISULFIDE INTERCHANGE PROTEIN DSBA"/>
    <property type="match status" value="1"/>
</dbReference>
<evidence type="ECO:0000256" key="5">
    <source>
        <dbReference type="ARBA" id="ARBA00023157"/>
    </source>
</evidence>
<dbReference type="OrthoDB" id="9784896at2"/>
<feature type="signal peptide" evidence="9">
    <location>
        <begin position="1"/>
        <end position="18"/>
    </location>
</feature>
<dbReference type="Pfam" id="PF01323">
    <property type="entry name" value="DSBA"/>
    <property type="match status" value="1"/>
</dbReference>
<dbReference type="RefSeq" id="WP_045104937.1">
    <property type="nucleotide sequence ID" value="NZ_LN681225.1"/>
</dbReference>
<dbReference type="EMBL" id="LN681225">
    <property type="protein sequence ID" value="CEK09397.1"/>
    <property type="molecule type" value="Genomic_DNA"/>
</dbReference>
<accession>A0A0A8UQL7</accession>
<evidence type="ECO:0000256" key="3">
    <source>
        <dbReference type="ARBA" id="ARBA00022729"/>
    </source>
</evidence>
<evidence type="ECO:0000256" key="1">
    <source>
        <dbReference type="ARBA" id="ARBA00004418"/>
    </source>
</evidence>
<comment type="subcellular location">
    <subcellularLocation>
        <location evidence="1 7">Periplasm</location>
    </subcellularLocation>
</comment>
<dbReference type="PROSITE" id="PS51352">
    <property type="entry name" value="THIOREDOXIN_2"/>
    <property type="match status" value="1"/>
</dbReference>
<dbReference type="KEGG" id="lha:LHA_0286"/>
<dbReference type="InterPro" id="IPR050824">
    <property type="entry name" value="Thiol_disulfide_DsbA"/>
</dbReference>
<comment type="similarity">
    <text evidence="2">Belongs to the thioredoxin family. DsbA subfamily.</text>
</comment>
<dbReference type="HOGENOM" id="CLU_088255_1_0_6"/>
<feature type="chain" id="PRO_5009754249" description="Thiol:disulfide interchange protein" evidence="9">
    <location>
        <begin position="19"/>
        <end position="208"/>
    </location>
</feature>
<proteinExistence type="inferred from homology"/>
<dbReference type="PATRIC" id="fig|449.7.peg.989"/>
<keyword evidence="5 7" id="KW-1015">Disulfide bond</keyword>
<evidence type="ECO:0000256" key="9">
    <source>
        <dbReference type="SAM" id="SignalP"/>
    </source>
</evidence>
<sequence>MLKRLLLIVLLLPSLVFADEFVAGKDYELVIGPTVNANTNKVTITEFFSYGCPWCYRLEPALMTWLEQQGDKVQFSRVPVVFNKDWKVYAKAYYTAHLLGLETKINPALFKAIQTDKRNLTNNEAMVGFFTTEGADNATVKSAFENSTMVDLQIAQDAALMSHYHVNGVPAVVVNNHYKTDLQMAQNQERFFKILNFLVDKAKQDKKA</sequence>
<organism evidence="11 12">
    <name type="scientific">Legionella hackeliae</name>
    <dbReference type="NCBI Taxonomy" id="449"/>
    <lineage>
        <taxon>Bacteria</taxon>
        <taxon>Pseudomonadati</taxon>
        <taxon>Pseudomonadota</taxon>
        <taxon>Gammaproteobacteria</taxon>
        <taxon>Legionellales</taxon>
        <taxon>Legionellaceae</taxon>
        <taxon>Legionella</taxon>
    </lineage>
</organism>
<dbReference type="GO" id="GO:0042597">
    <property type="term" value="C:periplasmic space"/>
    <property type="evidence" value="ECO:0007669"/>
    <property type="project" value="UniProtKB-SubCell"/>
</dbReference>
<feature type="disulfide bond" description="Redox-active" evidence="8">
    <location>
        <begin position="52"/>
        <end position="55"/>
    </location>
</feature>
<evidence type="ECO:0000256" key="8">
    <source>
        <dbReference type="PIRSR" id="PIRSR001488-1"/>
    </source>
</evidence>
<reference evidence="12" key="1">
    <citation type="submission" date="2014-09" db="EMBL/GenBank/DDBJ databases">
        <authorList>
            <person name="Gomez-Valero L."/>
        </authorList>
    </citation>
    <scope>NUCLEOTIDE SEQUENCE [LARGE SCALE GENOMIC DNA]</scope>
    <source>
        <strain evidence="12">ATCC35250</strain>
    </source>
</reference>
<gene>
    <name evidence="11" type="primary">dsbA</name>
    <name evidence="11" type="ORF">LHA_0286</name>
</gene>
<keyword evidence="3 9" id="KW-0732">Signal</keyword>
<dbReference type="Gene3D" id="3.40.30.10">
    <property type="entry name" value="Glutaredoxin"/>
    <property type="match status" value="1"/>
</dbReference>
<feature type="domain" description="Thioredoxin" evidence="10">
    <location>
        <begin position="6"/>
        <end position="145"/>
    </location>
</feature>
<dbReference type="PIRSF" id="PIRSF001488">
    <property type="entry name" value="Tdi_protein"/>
    <property type="match status" value="1"/>
</dbReference>
<dbReference type="Proteomes" id="UP000032803">
    <property type="component" value="Chromosome I"/>
</dbReference>
<dbReference type="InterPro" id="IPR023205">
    <property type="entry name" value="DsbA/DsbL"/>
</dbReference>
<dbReference type="InterPro" id="IPR013766">
    <property type="entry name" value="Thioredoxin_domain"/>
</dbReference>
<evidence type="ECO:0000256" key="2">
    <source>
        <dbReference type="ARBA" id="ARBA00005791"/>
    </source>
</evidence>